<dbReference type="InterPro" id="IPR002890">
    <property type="entry name" value="MG2"/>
</dbReference>
<evidence type="ECO:0008006" key="11">
    <source>
        <dbReference type="Google" id="ProtNLM"/>
    </source>
</evidence>
<keyword evidence="3" id="KW-0732">Signal</keyword>
<keyword evidence="5" id="KW-0325">Glycoprotein</keyword>
<dbReference type="InterPro" id="IPR041555">
    <property type="entry name" value="MG3"/>
</dbReference>
<dbReference type="PANTHER" id="PTHR11412">
    <property type="entry name" value="MACROGLOBULIN / COMPLEMENT"/>
    <property type="match status" value="1"/>
</dbReference>
<keyword evidence="2" id="KW-0646">Protease inhibitor</keyword>
<dbReference type="OMA" id="CCELANK"/>
<evidence type="ECO:0000313" key="10">
    <source>
        <dbReference type="Proteomes" id="UP000472264"/>
    </source>
</evidence>
<dbReference type="Proteomes" id="UP000472264">
    <property type="component" value="Chromosome 1"/>
</dbReference>
<proteinExistence type="inferred from homology"/>
<reference evidence="9" key="2">
    <citation type="submission" date="2025-08" db="UniProtKB">
        <authorList>
            <consortium name="Ensembl"/>
        </authorList>
    </citation>
    <scope>IDENTIFICATION</scope>
</reference>
<keyword evidence="4" id="KW-0722">Serine protease inhibitor</keyword>
<dbReference type="Ensembl" id="ENSENLT00000035785.1">
    <property type="protein sequence ID" value="ENSENLP00000034840.1"/>
    <property type="gene ID" value="ENSENLG00000015254.1"/>
</dbReference>
<feature type="domain" description="Macroglobulin" evidence="6">
    <location>
        <begin position="103"/>
        <end position="196"/>
    </location>
</feature>
<evidence type="ECO:0000256" key="2">
    <source>
        <dbReference type="ARBA" id="ARBA00022690"/>
    </source>
</evidence>
<dbReference type="AlphaFoldDB" id="A0A665VT32"/>
<evidence type="ECO:0000259" key="6">
    <source>
        <dbReference type="Pfam" id="PF01835"/>
    </source>
</evidence>
<sequence>TVLAPDLMRTNTEVNLYLQADDMSSPVLVQITIQDYRKSITLLQDSVTLNSGNSFYTLKPIKLSSSHFDHEEKKDNYVYLKVNFQGFHIEERMIMVSLQTGYIFIQTDKPVYNPGNIVHFRTFVSSPYFKAIDESITIEVQNSEGLVVKQLLRYRAVDAIYSDIFTLSEFANEGTWKVTAKFDNWQQNTFSTQFQVKKFVLPAFNVTLIPRKTSISLEDSQLEVEVEARYLYGKPVKGTAYVLFGVQINNERARLPTMKRVTDVSLPPPPH</sequence>
<evidence type="ECO:0000259" key="8">
    <source>
        <dbReference type="Pfam" id="PF17791"/>
    </source>
</evidence>
<accession>A0A665VT32</accession>
<comment type="similarity">
    <text evidence="1">Belongs to the protease inhibitor I39 (alpha-2-macroglobulin) family.</text>
</comment>
<dbReference type="InterPro" id="IPR041425">
    <property type="entry name" value="C3/4/5_MG1"/>
</dbReference>
<evidence type="ECO:0000256" key="5">
    <source>
        <dbReference type="ARBA" id="ARBA00023180"/>
    </source>
</evidence>
<dbReference type="Gene3D" id="2.60.40.1930">
    <property type="match status" value="2"/>
</dbReference>
<dbReference type="Pfam" id="PF17790">
    <property type="entry name" value="MG1"/>
    <property type="match status" value="1"/>
</dbReference>
<dbReference type="Gene3D" id="2.60.40.1940">
    <property type="match status" value="1"/>
</dbReference>
<evidence type="ECO:0000313" key="9">
    <source>
        <dbReference type="Ensembl" id="ENSENLP00000034840.1"/>
    </source>
</evidence>
<dbReference type="PANTHER" id="PTHR11412:SF167">
    <property type="entry name" value="COMPLEMENT COMPONENT C3B, TANDEM DUPLICATE 1 ISOFORM X1-RELATED"/>
    <property type="match status" value="1"/>
</dbReference>
<dbReference type="InParanoid" id="A0A665VT32"/>
<evidence type="ECO:0000256" key="1">
    <source>
        <dbReference type="ARBA" id="ARBA00010952"/>
    </source>
</evidence>
<organism evidence="9 10">
    <name type="scientific">Echeneis naucrates</name>
    <name type="common">Live sharksucker</name>
    <dbReference type="NCBI Taxonomy" id="173247"/>
    <lineage>
        <taxon>Eukaryota</taxon>
        <taxon>Metazoa</taxon>
        <taxon>Chordata</taxon>
        <taxon>Craniata</taxon>
        <taxon>Vertebrata</taxon>
        <taxon>Euteleostomi</taxon>
        <taxon>Actinopterygii</taxon>
        <taxon>Neopterygii</taxon>
        <taxon>Teleostei</taxon>
        <taxon>Neoteleostei</taxon>
        <taxon>Acanthomorphata</taxon>
        <taxon>Carangaria</taxon>
        <taxon>Carangiformes</taxon>
        <taxon>Echeneidae</taxon>
        <taxon>Echeneis</taxon>
    </lineage>
</organism>
<dbReference type="FunFam" id="2.60.40.1930:FF:000001">
    <property type="entry name" value="CD109 isoform 3"/>
    <property type="match status" value="1"/>
</dbReference>
<evidence type="ECO:0000256" key="3">
    <source>
        <dbReference type="ARBA" id="ARBA00022729"/>
    </source>
</evidence>
<evidence type="ECO:0000256" key="4">
    <source>
        <dbReference type="ARBA" id="ARBA00022900"/>
    </source>
</evidence>
<reference evidence="9" key="3">
    <citation type="submission" date="2025-09" db="UniProtKB">
        <authorList>
            <consortium name="Ensembl"/>
        </authorList>
    </citation>
    <scope>IDENTIFICATION</scope>
</reference>
<dbReference type="Pfam" id="PF17791">
    <property type="entry name" value="MG3"/>
    <property type="match status" value="1"/>
</dbReference>
<protein>
    <recommendedName>
        <fullName evidence="11">Macroglobulin domain-containing protein</fullName>
    </recommendedName>
</protein>
<dbReference type="Pfam" id="PF01835">
    <property type="entry name" value="MG2"/>
    <property type="match status" value="1"/>
</dbReference>
<evidence type="ECO:0000259" key="7">
    <source>
        <dbReference type="Pfam" id="PF17790"/>
    </source>
</evidence>
<keyword evidence="10" id="KW-1185">Reference proteome</keyword>
<reference evidence="9" key="1">
    <citation type="submission" date="2021-04" db="EMBL/GenBank/DDBJ databases">
        <authorList>
            <consortium name="Wellcome Sanger Institute Data Sharing"/>
        </authorList>
    </citation>
    <scope>NUCLEOTIDE SEQUENCE [LARGE SCALE GENOMIC DNA]</scope>
</reference>
<feature type="domain" description="Macroglobulin" evidence="8">
    <location>
        <begin position="198"/>
        <end position="258"/>
    </location>
</feature>
<dbReference type="InterPro" id="IPR050473">
    <property type="entry name" value="A2M/Complement_sys"/>
</dbReference>
<feature type="domain" description="Complement C3/4/5 macroglobulin" evidence="7">
    <location>
        <begin position="2"/>
        <end position="97"/>
    </location>
</feature>
<dbReference type="GO" id="GO:0004867">
    <property type="term" value="F:serine-type endopeptidase inhibitor activity"/>
    <property type="evidence" value="ECO:0007669"/>
    <property type="project" value="UniProtKB-KW"/>
</dbReference>
<name>A0A665VT32_ECHNA</name>